<dbReference type="EMBL" id="NBSK02000003">
    <property type="protein sequence ID" value="KAJ0219598.1"/>
    <property type="molecule type" value="Genomic_DNA"/>
</dbReference>
<dbReference type="PANTHER" id="PTHR22930">
    <property type="match status" value="1"/>
</dbReference>
<dbReference type="Pfam" id="PF26138">
    <property type="entry name" value="DUF8040"/>
    <property type="match status" value="1"/>
</dbReference>
<feature type="domain" description="DUF8040" evidence="1">
    <location>
        <begin position="37"/>
        <end position="91"/>
    </location>
</feature>
<reference evidence="2 3" key="1">
    <citation type="journal article" date="2017" name="Nat. Commun.">
        <title>Genome assembly with in vitro proximity ligation data and whole-genome triplication in lettuce.</title>
        <authorList>
            <person name="Reyes-Chin-Wo S."/>
            <person name="Wang Z."/>
            <person name="Yang X."/>
            <person name="Kozik A."/>
            <person name="Arikit S."/>
            <person name="Song C."/>
            <person name="Xia L."/>
            <person name="Froenicke L."/>
            <person name="Lavelle D.O."/>
            <person name="Truco M.J."/>
            <person name="Xia R."/>
            <person name="Zhu S."/>
            <person name="Xu C."/>
            <person name="Xu H."/>
            <person name="Xu X."/>
            <person name="Cox K."/>
            <person name="Korf I."/>
            <person name="Meyers B.C."/>
            <person name="Michelmore R.W."/>
        </authorList>
    </citation>
    <scope>NUCLEOTIDE SEQUENCE [LARGE SCALE GENOMIC DNA]</scope>
    <source>
        <strain evidence="3">cv. Salinas</strain>
        <tissue evidence="2">Seedlings</tissue>
    </source>
</reference>
<keyword evidence="3" id="KW-1185">Reference proteome</keyword>
<dbReference type="PANTHER" id="PTHR22930:SF293">
    <property type="entry name" value="PROTEIN ALP1-LIKE"/>
    <property type="match status" value="1"/>
</dbReference>
<protein>
    <recommendedName>
        <fullName evidence="1">DUF8040 domain-containing protein</fullName>
    </recommendedName>
</protein>
<dbReference type="AlphaFoldDB" id="A0A9R1W928"/>
<evidence type="ECO:0000259" key="1">
    <source>
        <dbReference type="Pfam" id="PF26138"/>
    </source>
</evidence>
<evidence type="ECO:0000313" key="3">
    <source>
        <dbReference type="Proteomes" id="UP000235145"/>
    </source>
</evidence>
<name>A0A9R1W928_LACSA</name>
<proteinExistence type="predicted"/>
<dbReference type="InterPro" id="IPR058353">
    <property type="entry name" value="DUF8040"/>
</dbReference>
<gene>
    <name evidence="2" type="ORF">LSAT_V11C300120540</name>
</gene>
<sequence length="175" mass="20394">MVFTTLCNLIAKYKCSRLRIRRIASHTDQYTILHRYAYESDTMCLSQLMMNRRCFIRLCCMLETLGWLKATRYMNVDEQVAIFLHIIAHNRPEPITEDSADQRWKWFKNCLGALHGTHIKCLVPLEDKPRWEGSAADSRVLRNALLRPNGLKIRRPGYYLVDVGYTNGEGFLAPL</sequence>
<comment type="caution">
    <text evidence="2">The sequence shown here is derived from an EMBL/GenBank/DDBJ whole genome shotgun (WGS) entry which is preliminary data.</text>
</comment>
<organism evidence="2 3">
    <name type="scientific">Lactuca sativa</name>
    <name type="common">Garden lettuce</name>
    <dbReference type="NCBI Taxonomy" id="4236"/>
    <lineage>
        <taxon>Eukaryota</taxon>
        <taxon>Viridiplantae</taxon>
        <taxon>Streptophyta</taxon>
        <taxon>Embryophyta</taxon>
        <taxon>Tracheophyta</taxon>
        <taxon>Spermatophyta</taxon>
        <taxon>Magnoliopsida</taxon>
        <taxon>eudicotyledons</taxon>
        <taxon>Gunneridae</taxon>
        <taxon>Pentapetalae</taxon>
        <taxon>asterids</taxon>
        <taxon>campanulids</taxon>
        <taxon>Asterales</taxon>
        <taxon>Asteraceae</taxon>
        <taxon>Cichorioideae</taxon>
        <taxon>Cichorieae</taxon>
        <taxon>Lactucinae</taxon>
        <taxon>Lactuca</taxon>
    </lineage>
</organism>
<dbReference type="Proteomes" id="UP000235145">
    <property type="component" value="Unassembled WGS sequence"/>
</dbReference>
<accession>A0A9R1W928</accession>
<evidence type="ECO:0000313" key="2">
    <source>
        <dbReference type="EMBL" id="KAJ0219598.1"/>
    </source>
</evidence>
<dbReference type="InterPro" id="IPR045249">
    <property type="entry name" value="HARBI1-like"/>
</dbReference>